<organism evidence="1 2">
    <name type="scientific">Saccharococcus caldoxylosilyticus</name>
    <dbReference type="NCBI Taxonomy" id="81408"/>
    <lineage>
        <taxon>Bacteria</taxon>
        <taxon>Bacillati</taxon>
        <taxon>Bacillota</taxon>
        <taxon>Bacilli</taxon>
        <taxon>Bacillales</taxon>
        <taxon>Anoxybacillaceae</taxon>
        <taxon>Saccharococcus</taxon>
    </lineage>
</organism>
<dbReference type="PATRIC" id="fig|81408.3.peg.2177"/>
<proteinExistence type="predicted"/>
<dbReference type="Proteomes" id="UP000075455">
    <property type="component" value="Unassembled WGS sequence"/>
</dbReference>
<evidence type="ECO:0000313" key="1">
    <source>
        <dbReference type="EMBL" id="KYD18548.1"/>
    </source>
</evidence>
<evidence type="ECO:0000313" key="2">
    <source>
        <dbReference type="Proteomes" id="UP000075455"/>
    </source>
</evidence>
<dbReference type="EMBL" id="LQYS01000020">
    <property type="protein sequence ID" value="KYD18548.1"/>
    <property type="molecule type" value="Genomic_DNA"/>
</dbReference>
<dbReference type="STRING" id="81408.B4119_4075"/>
<accession>A0A150M1Y8</accession>
<protein>
    <submittedName>
        <fullName evidence="1">Uncharacterized protein</fullName>
    </submittedName>
</protein>
<name>A0A150M1Y8_9BACL</name>
<reference evidence="1 2" key="1">
    <citation type="submission" date="2016-01" db="EMBL/GenBank/DDBJ databases">
        <title>Draft Genome Sequences of Seven Thermophilic Sporeformers Isolated from Foods.</title>
        <authorList>
            <person name="Berendsen E.M."/>
            <person name="Wells-Bennik M.H."/>
            <person name="Krawcyk A.O."/>
            <person name="De Jong A."/>
            <person name="Holsappel S."/>
            <person name="Eijlander R.T."/>
            <person name="Kuipers O.P."/>
        </authorList>
    </citation>
    <scope>NUCLEOTIDE SEQUENCE [LARGE SCALE GENOMIC DNA]</scope>
    <source>
        <strain evidence="1 2">B4119</strain>
    </source>
</reference>
<gene>
    <name evidence="1" type="ORF">B4119_4075</name>
</gene>
<comment type="caution">
    <text evidence="1">The sequence shown here is derived from an EMBL/GenBank/DDBJ whole genome shotgun (WGS) entry which is preliminary data.</text>
</comment>
<dbReference type="AlphaFoldDB" id="A0A150M1Y8"/>
<sequence length="53" mass="6670">MVMNQKIIKKPNFFKLYIDNETHFQLIFKYDNDYFSQLVFSYENNNHFLLCRR</sequence>